<dbReference type="AlphaFoldDB" id="E6PXM0"/>
<name>E6PXM0_9ZZZZ</name>
<organism evidence="1">
    <name type="scientific">mine drainage metagenome</name>
    <dbReference type="NCBI Taxonomy" id="410659"/>
    <lineage>
        <taxon>unclassified sequences</taxon>
        <taxon>metagenomes</taxon>
        <taxon>ecological metagenomes</taxon>
    </lineage>
</organism>
<comment type="caution">
    <text evidence="1">The sequence shown here is derived from an EMBL/GenBank/DDBJ whole genome shotgun (WGS) entry which is preliminary data.</text>
</comment>
<accession>E6PXM0</accession>
<evidence type="ECO:0000313" key="1">
    <source>
        <dbReference type="EMBL" id="CBH99679.1"/>
    </source>
</evidence>
<protein>
    <submittedName>
        <fullName evidence="1">Uncharacterized protein</fullName>
    </submittedName>
</protein>
<sequence>MFNWRDQAASSVDQAVAGFLELGEAIATRWIQTAKGVLLLQMVPDNSESGAIYVFDRQREQWYMLSFEGCEDQFTSEKFDRAFSEYDLFRLVEQPGLLLTEFQPANA</sequence>
<proteinExistence type="predicted"/>
<reference evidence="1" key="1">
    <citation type="submission" date="2009-10" db="EMBL/GenBank/DDBJ databases">
        <title>Diversity of trophic interactions inside an arsenic-rich microbial ecosystem.</title>
        <authorList>
            <person name="Bertin P.N."/>
            <person name="Heinrich-Salmeron A."/>
            <person name="Pelletier E."/>
            <person name="Goulhen-Chollet F."/>
            <person name="Arsene-Ploetze F."/>
            <person name="Gallien S."/>
            <person name="Calteau A."/>
            <person name="Vallenet D."/>
            <person name="Casiot C."/>
            <person name="Chane-Woon-Ming B."/>
            <person name="Giloteaux L."/>
            <person name="Barakat M."/>
            <person name="Bonnefoy V."/>
            <person name="Bruneel O."/>
            <person name="Chandler M."/>
            <person name="Cleiss J."/>
            <person name="Duran R."/>
            <person name="Elbaz-Poulichet F."/>
            <person name="Fonknechten N."/>
            <person name="Lauga B."/>
            <person name="Mornico D."/>
            <person name="Ortet P."/>
            <person name="Schaeffer C."/>
            <person name="Siguier P."/>
            <person name="Alexander Thil Smith A."/>
            <person name="Van Dorsselaer A."/>
            <person name="Weissenbach J."/>
            <person name="Medigue C."/>
            <person name="Le Paslier D."/>
        </authorList>
    </citation>
    <scope>NUCLEOTIDE SEQUENCE</scope>
</reference>
<gene>
    <name evidence="1" type="ORF">CARN3_0621</name>
</gene>
<dbReference type="EMBL" id="CABN01000040">
    <property type="protein sequence ID" value="CBH99679.1"/>
    <property type="molecule type" value="Genomic_DNA"/>
</dbReference>